<dbReference type="RefSeq" id="WP_148871196.1">
    <property type="nucleotide sequence ID" value="NZ_VNIA01000008.1"/>
</dbReference>
<dbReference type="GO" id="GO:0030313">
    <property type="term" value="C:cell envelope"/>
    <property type="evidence" value="ECO:0007669"/>
    <property type="project" value="UniProtKB-SubCell"/>
</dbReference>
<dbReference type="InterPro" id="IPR051395">
    <property type="entry name" value="Cytochrome_c_Peroxidase/MauG"/>
</dbReference>
<dbReference type="Gene3D" id="1.10.760.10">
    <property type="entry name" value="Cytochrome c-like domain"/>
    <property type="match status" value="2"/>
</dbReference>
<feature type="domain" description="Cytochrome c" evidence="8">
    <location>
        <begin position="507"/>
        <end position="653"/>
    </location>
</feature>
<dbReference type="InterPro" id="IPR038352">
    <property type="entry name" value="Imelysin_sf"/>
</dbReference>
<dbReference type="GO" id="GO:0020037">
    <property type="term" value="F:heme binding"/>
    <property type="evidence" value="ECO:0007669"/>
    <property type="project" value="InterPro"/>
</dbReference>
<dbReference type="EMBL" id="VNIA01000008">
    <property type="protein sequence ID" value="TYP96287.1"/>
    <property type="molecule type" value="Genomic_DNA"/>
</dbReference>
<keyword evidence="4" id="KW-0732">Signal</keyword>
<sequence>MLLKKLSFVFIPILFTVLFNINFSSRKQTNDYQDIQDFKQIIDNNINVFKNEIDLLNSDALVFQNDIKSISELQSQLLKTRKAYKKVEYILEYFYPEHIKAYINGAPLAHVDPNPVKEEYNVKSYYTATPKEYGKNMPLDYRDKNHFRGEAKVLLPVGLQVLDELIFSDDIANEKEAILNLTKQLETDFFAVESAIKKRQYLEDFEIIEASRLELIRIFTLGITGYDTPGSLNAIEEASTSLEALQEVLNPLLLKSDSSNRKRVHALFEEAIIYLKKNTDFNTFDRLTFLTQSINPLYEKLLDVQKGLSIPSSAEKYKNLASWNASSTNLFSDDFLNPYYYSLLTEDDDNSTLRQLGKTLFYDENMSSSGTMSCVSCHKPELAFTDGRPKSMASIDGKTLLRNSPTLINAVFSDRYFYDLRAYDLEEQAEHVIENHLEFNTNFSEIVKKINEDETYLNLFKKAFNNEDEEITRYQFSSALSSYVLSLQSFNSLFDQFVLRKTSKLSKKVKRGFNLFMGKANCATCHFAPTFSGLVPPLYRENESEVLGILKTPDVLEVDADLGRIDNNIPLDNYNIYKNSFKTTTIRNAKLTAPYFHNGAYNTLEQVIDFYNQGGAVGMGLSYEVTNQTLPPDKLDLSKREIEDLIAFIESLTDNPF</sequence>
<dbReference type="PROSITE" id="PS51007">
    <property type="entry name" value="CYTC"/>
    <property type="match status" value="1"/>
</dbReference>
<dbReference type="Gene3D" id="1.20.1420.20">
    <property type="entry name" value="M75 peptidase, HXXE motif"/>
    <property type="match status" value="1"/>
</dbReference>
<organism evidence="9 10">
    <name type="scientific">Tenacibaculum adriaticum</name>
    <dbReference type="NCBI Taxonomy" id="413713"/>
    <lineage>
        <taxon>Bacteria</taxon>
        <taxon>Pseudomonadati</taxon>
        <taxon>Bacteroidota</taxon>
        <taxon>Flavobacteriia</taxon>
        <taxon>Flavobacteriales</taxon>
        <taxon>Flavobacteriaceae</taxon>
        <taxon>Tenacibaculum</taxon>
    </lineage>
</organism>
<dbReference type="AlphaFoldDB" id="A0A5S5DK49"/>
<gene>
    <name evidence="9" type="ORF">C7447_10837</name>
</gene>
<dbReference type="GO" id="GO:0046872">
    <property type="term" value="F:metal ion binding"/>
    <property type="evidence" value="ECO:0007669"/>
    <property type="project" value="UniProtKB-KW"/>
</dbReference>
<evidence type="ECO:0000256" key="7">
    <source>
        <dbReference type="PROSITE-ProRule" id="PRU00433"/>
    </source>
</evidence>
<keyword evidence="2 7" id="KW-0349">Heme</keyword>
<comment type="subcellular location">
    <subcellularLocation>
        <location evidence="1">Cell envelope</location>
    </subcellularLocation>
</comment>
<keyword evidence="9" id="KW-0575">Peroxidase</keyword>
<evidence type="ECO:0000256" key="6">
    <source>
        <dbReference type="ARBA" id="ARBA00023004"/>
    </source>
</evidence>
<evidence type="ECO:0000256" key="2">
    <source>
        <dbReference type="ARBA" id="ARBA00022617"/>
    </source>
</evidence>
<evidence type="ECO:0000256" key="3">
    <source>
        <dbReference type="ARBA" id="ARBA00022723"/>
    </source>
</evidence>
<evidence type="ECO:0000256" key="4">
    <source>
        <dbReference type="ARBA" id="ARBA00022729"/>
    </source>
</evidence>
<protein>
    <submittedName>
        <fullName evidence="9">Cytochrome c peroxidase</fullName>
    </submittedName>
</protein>
<dbReference type="GO" id="GO:0004130">
    <property type="term" value="F:cytochrome-c peroxidase activity"/>
    <property type="evidence" value="ECO:0007669"/>
    <property type="project" value="TreeGrafter"/>
</dbReference>
<dbReference type="InterPro" id="IPR004852">
    <property type="entry name" value="Di-haem_cyt_c_peroxidsae"/>
</dbReference>
<dbReference type="Pfam" id="PF03150">
    <property type="entry name" value="CCP_MauG"/>
    <property type="match status" value="1"/>
</dbReference>
<keyword evidence="3 7" id="KW-0479">Metal-binding</keyword>
<dbReference type="GO" id="GO:0009055">
    <property type="term" value="F:electron transfer activity"/>
    <property type="evidence" value="ECO:0007669"/>
    <property type="project" value="InterPro"/>
</dbReference>
<evidence type="ECO:0000313" key="9">
    <source>
        <dbReference type="EMBL" id="TYP96287.1"/>
    </source>
</evidence>
<dbReference type="PANTHER" id="PTHR30600:SF10">
    <property type="entry name" value="BLL6722 PROTEIN"/>
    <property type="match status" value="1"/>
</dbReference>
<evidence type="ECO:0000256" key="1">
    <source>
        <dbReference type="ARBA" id="ARBA00004196"/>
    </source>
</evidence>
<keyword evidence="10" id="KW-1185">Reference proteome</keyword>
<comment type="caution">
    <text evidence="9">The sequence shown here is derived from an EMBL/GenBank/DDBJ whole genome shotgun (WGS) entry which is preliminary data.</text>
</comment>
<dbReference type="Proteomes" id="UP000323136">
    <property type="component" value="Unassembled WGS sequence"/>
</dbReference>
<name>A0A5S5DK49_9FLAO</name>
<evidence type="ECO:0000256" key="5">
    <source>
        <dbReference type="ARBA" id="ARBA00023002"/>
    </source>
</evidence>
<accession>A0A5S5DK49</accession>
<proteinExistence type="predicted"/>
<evidence type="ECO:0000313" key="10">
    <source>
        <dbReference type="Proteomes" id="UP000323136"/>
    </source>
</evidence>
<keyword evidence="6 7" id="KW-0408">Iron</keyword>
<dbReference type="OrthoDB" id="9805202at2"/>
<reference evidence="9 10" key="1">
    <citation type="submission" date="2019-07" db="EMBL/GenBank/DDBJ databases">
        <title>Genomic Encyclopedia of Type Strains, Phase IV (KMG-IV): sequencing the most valuable type-strain genomes for metagenomic binning, comparative biology and taxonomic classification.</title>
        <authorList>
            <person name="Goeker M."/>
        </authorList>
    </citation>
    <scope>NUCLEOTIDE SEQUENCE [LARGE SCALE GENOMIC DNA]</scope>
    <source>
        <strain evidence="9 10">DSM 18961</strain>
    </source>
</reference>
<dbReference type="PANTHER" id="PTHR30600">
    <property type="entry name" value="CYTOCHROME C PEROXIDASE-RELATED"/>
    <property type="match status" value="1"/>
</dbReference>
<keyword evidence="5" id="KW-0560">Oxidoreductase</keyword>
<dbReference type="InterPro" id="IPR009056">
    <property type="entry name" value="Cyt_c-like_dom"/>
</dbReference>
<dbReference type="InterPro" id="IPR036909">
    <property type="entry name" value="Cyt_c-like_dom_sf"/>
</dbReference>
<evidence type="ECO:0000259" key="8">
    <source>
        <dbReference type="PROSITE" id="PS51007"/>
    </source>
</evidence>
<dbReference type="SUPFAM" id="SSF46626">
    <property type="entry name" value="Cytochrome c"/>
    <property type="match status" value="2"/>
</dbReference>